<feature type="region of interest" description="Disordered" evidence="2">
    <location>
        <begin position="808"/>
        <end position="829"/>
    </location>
</feature>
<comment type="caution">
    <text evidence="3">The sequence shown here is derived from an EMBL/GenBank/DDBJ whole genome shotgun (WGS) entry which is preliminary data.</text>
</comment>
<dbReference type="EMBL" id="JAEHOE010000029">
    <property type="protein sequence ID" value="KAG2494621.1"/>
    <property type="molecule type" value="Genomic_DNA"/>
</dbReference>
<gene>
    <name evidence="3" type="ORF">HYH03_007140</name>
</gene>
<dbReference type="PANTHER" id="PTHR22767:SF3">
    <property type="entry name" value="N-ALPHA-ACETYLTRANSFERASE 25, NATB AUXILIARY SUBUNIT"/>
    <property type="match status" value="1"/>
</dbReference>
<sequence length="1064" mass="105365">MVMRAGGRLSAITKMYEAAAATAAAAGPAAAEMAINLTHEVFGAHVRECSYVKQQQVALKLTKAAAAAAAFSPTGGFGFTNHPTGPGVPGELRYSWWVVLSILLQARAALKAAASGRPAPPGQVPPVALEPSKLLALAEGMVARQASKDKRLEGYEAAMVYVDLLLAQGKAADALALVSGPLGESALRMPGERLQLRAALAAAAGDPGAGAALLAEGLRANPDDWGALCLLLDCLLPGTAPGAQSSGHFFPQHPLLLISGGLAEQLPPRGAPLPEDGGASPEAFERAEALIQELVALSRQGGPEGAPASASAPGGGRAMTMRGPDLALVELAARRHRACPTPASEGAVAAAVLQYFKRYGSLVSCAVDLRPYVSALSEAAAERLAADVAAAAAEGPAAAEGGSSPNAAALAALRRRVCAAQVRDDCGLPRFPSAAAAVAEAGALLATFRQAQPLQEGLDERERGAADELPPLAAAALVTAAALAPSDSAAVPYLLSAYVMLTDVVRRRPYSGAARIAAASIAGLLAAPAAAAAHLMKLDIKHIQMDTLGSHLLLPPLLAWPDTSAPAAGAAPGGVPEAAPAPDRSPLARALRDTRALFEDHGRDAGETTFTAYNHGMYTKVLEFGAFRERLAAAHSLDLVRAEAALAEALRAGGGGGGGGEASGGSGGGEALRAAAVAAAEALPVEELPTADALRFNADLACRPTWLPPCPAGPSLQPSSWWRARAVGAPTEGGQPSTVNGQGYGRRWWTPTAAAEGTAPEAAAWRRGAAAAAAHRWLLPHAIAGALGASGPKVLPLRDAVERMRALLPDPTPAPGAAAGGGPAGARDPDAAVRGLDAQLYGAALAVQDALSSLSAAVGGAADAPASAAAASDVSPADAASSAAAALTALTAAARQAASAAADDVSAAAAAAAAGGCGGFLACGGLGLAAHLLREPLAVAAACLQSWQASVKALRKRRAKAAAADGSVDGAVSALADALTAAAAELAAAVGACGDALAAATQAAAAAGEPAAAAGAAVQYLLDQGHGPILGDAPPSPLEPLAREQRAVLAALSRQAAALAAALA</sequence>
<evidence type="ECO:0000256" key="2">
    <source>
        <dbReference type="SAM" id="MobiDB-lite"/>
    </source>
</evidence>
<dbReference type="OrthoDB" id="1874341at2759"/>
<evidence type="ECO:0000313" key="4">
    <source>
        <dbReference type="Proteomes" id="UP000612055"/>
    </source>
</evidence>
<accession>A0A836BZB6</accession>
<organism evidence="3 4">
    <name type="scientific">Edaphochlamys debaryana</name>
    <dbReference type="NCBI Taxonomy" id="47281"/>
    <lineage>
        <taxon>Eukaryota</taxon>
        <taxon>Viridiplantae</taxon>
        <taxon>Chlorophyta</taxon>
        <taxon>core chlorophytes</taxon>
        <taxon>Chlorophyceae</taxon>
        <taxon>CS clade</taxon>
        <taxon>Chlamydomonadales</taxon>
        <taxon>Chlamydomonadales incertae sedis</taxon>
        <taxon>Edaphochlamys</taxon>
    </lineage>
</organism>
<dbReference type="GO" id="GO:0031416">
    <property type="term" value="C:NatB complex"/>
    <property type="evidence" value="ECO:0007669"/>
    <property type="project" value="TreeGrafter"/>
</dbReference>
<keyword evidence="4" id="KW-1185">Reference proteome</keyword>
<dbReference type="InterPro" id="IPR019183">
    <property type="entry name" value="NAA25_NatB_aux_su"/>
</dbReference>
<dbReference type="Pfam" id="PF09797">
    <property type="entry name" value="NatB_MDM20"/>
    <property type="match status" value="1"/>
</dbReference>
<evidence type="ECO:0000313" key="3">
    <source>
        <dbReference type="EMBL" id="KAG2494621.1"/>
    </source>
</evidence>
<dbReference type="PANTHER" id="PTHR22767">
    <property type="entry name" value="N-TERMINAL ACETYLTRANSFERASE-RELATED"/>
    <property type="match status" value="1"/>
</dbReference>
<dbReference type="AlphaFoldDB" id="A0A836BZB6"/>
<evidence type="ECO:0000256" key="1">
    <source>
        <dbReference type="ARBA" id="ARBA00006298"/>
    </source>
</evidence>
<comment type="similarity">
    <text evidence="1">Belongs to the MDM20/NAA25 family.</text>
</comment>
<proteinExistence type="inferred from homology"/>
<reference evidence="3" key="1">
    <citation type="journal article" date="2020" name="bioRxiv">
        <title>Comparative genomics of Chlamydomonas.</title>
        <authorList>
            <person name="Craig R.J."/>
            <person name="Hasan A.R."/>
            <person name="Ness R.W."/>
            <person name="Keightley P.D."/>
        </authorList>
    </citation>
    <scope>NUCLEOTIDE SEQUENCE</scope>
    <source>
        <strain evidence="3">CCAP 11/70</strain>
    </source>
</reference>
<name>A0A836BZB6_9CHLO</name>
<dbReference type="Proteomes" id="UP000612055">
    <property type="component" value="Unassembled WGS sequence"/>
</dbReference>
<protein>
    <submittedName>
        <fullName evidence="3">Uncharacterized protein</fullName>
    </submittedName>
</protein>